<dbReference type="Pfam" id="PF12770">
    <property type="entry name" value="CHAT"/>
    <property type="match status" value="1"/>
</dbReference>
<dbReference type="OrthoDB" id="2093409at2759"/>
<gene>
    <name evidence="2" type="ORF">EV702DRAFT_1267374</name>
</gene>
<dbReference type="Gene3D" id="1.25.40.10">
    <property type="entry name" value="Tetratricopeptide repeat domain"/>
    <property type="match status" value="3"/>
</dbReference>
<protein>
    <submittedName>
        <fullName evidence="2">CHAT domain-containing protein</fullName>
    </submittedName>
</protein>
<evidence type="ECO:0000313" key="2">
    <source>
        <dbReference type="EMBL" id="KAG1779071.1"/>
    </source>
</evidence>
<keyword evidence="3" id="KW-1185">Reference proteome</keyword>
<dbReference type="PANTHER" id="PTHR38488">
    <property type="entry name" value="OXIDOREDUCTASE 9.5 KDA SUBUNIT, PUTATIVE (AFU_ORTHOLOGUE AFUA_5G08980)-RELATED"/>
    <property type="match status" value="1"/>
</dbReference>
<dbReference type="Proteomes" id="UP000714275">
    <property type="component" value="Unassembled WGS sequence"/>
</dbReference>
<comment type="caution">
    <text evidence="2">The sequence shown here is derived from an EMBL/GenBank/DDBJ whole genome shotgun (WGS) entry which is preliminary data.</text>
</comment>
<accession>A0A9P7D599</accession>
<proteinExistence type="predicted"/>
<name>A0A9P7D599_9AGAM</name>
<dbReference type="PANTHER" id="PTHR38488:SF1">
    <property type="entry name" value="OXIDOREDUCTASE 9.5 KDA SUBUNIT, PUTATIVE (AFU_ORTHOLOGUE AFUA_5G08980)-RELATED"/>
    <property type="match status" value="1"/>
</dbReference>
<organism evidence="2 3">
    <name type="scientific">Suillus placidus</name>
    <dbReference type="NCBI Taxonomy" id="48579"/>
    <lineage>
        <taxon>Eukaryota</taxon>
        <taxon>Fungi</taxon>
        <taxon>Dikarya</taxon>
        <taxon>Basidiomycota</taxon>
        <taxon>Agaricomycotina</taxon>
        <taxon>Agaricomycetes</taxon>
        <taxon>Agaricomycetidae</taxon>
        <taxon>Boletales</taxon>
        <taxon>Suillineae</taxon>
        <taxon>Suillaceae</taxon>
        <taxon>Suillus</taxon>
    </lineage>
</organism>
<reference evidence="2" key="1">
    <citation type="journal article" date="2020" name="New Phytol.">
        <title>Comparative genomics reveals dynamic genome evolution in host specialist ectomycorrhizal fungi.</title>
        <authorList>
            <person name="Lofgren L.A."/>
            <person name="Nguyen N.H."/>
            <person name="Vilgalys R."/>
            <person name="Ruytinx J."/>
            <person name="Liao H.L."/>
            <person name="Branco S."/>
            <person name="Kuo A."/>
            <person name="LaButti K."/>
            <person name="Lipzen A."/>
            <person name="Andreopoulos W."/>
            <person name="Pangilinan J."/>
            <person name="Riley R."/>
            <person name="Hundley H."/>
            <person name="Na H."/>
            <person name="Barry K."/>
            <person name="Grigoriev I.V."/>
            <person name="Stajich J.E."/>
            <person name="Kennedy P.G."/>
        </authorList>
    </citation>
    <scope>NUCLEOTIDE SEQUENCE</scope>
    <source>
        <strain evidence="2">DOB743</strain>
    </source>
</reference>
<evidence type="ECO:0000259" key="1">
    <source>
        <dbReference type="Pfam" id="PF12770"/>
    </source>
</evidence>
<feature type="domain" description="CHAT" evidence="1">
    <location>
        <begin position="800"/>
        <end position="938"/>
    </location>
</feature>
<dbReference type="InterPro" id="IPR011990">
    <property type="entry name" value="TPR-like_helical_dom_sf"/>
</dbReference>
<evidence type="ECO:0000313" key="3">
    <source>
        <dbReference type="Proteomes" id="UP000714275"/>
    </source>
</evidence>
<dbReference type="EMBL" id="JABBWD010000013">
    <property type="protein sequence ID" value="KAG1779071.1"/>
    <property type="molecule type" value="Genomic_DNA"/>
</dbReference>
<sequence>MWASFELDRMLGNGEVIGTLEMSWDDLLDRGDEPFSETVYCLMLWLTEQSIVDCEISRDTDAGHARLAEYVTRILNWVSYLNDAVQHFQLVLDQCPVGHPDQAAALTNLAWACLHGYIRHDFQDIDFIIALLRKALALRPQGHPDHPLSIYNLTKALNRRYNKEHTAVFVQESAQLYCKLLPLCPEGTYFHSIAAGPDGVDYVIRQCDALPTDSSNEGIHFRRIVLEFCPLSNESRRRALHNLSWALTSRFERCGSIHDLDECIQCDREVVSLCSEGYYKRGTYLNNLAFCLKYRFSHQGNSDDLNEAISLYEEALRLRPVGHKFRDSSLNNLGIALCTRFDQRGDVNDIIRAISLLREALMLRPPGNLFRDYTLDALARALKARYGKLDVSEDLNEAINLFRDSLQLRPHGHPRRHRTLCNLSWALCSRFTQTQENEDVEKAIRLCQESLEASPSLHPARYYSYTRLQEAYLSRYRVQRKSADLSLAVENFRLASRHPTEGFPQRIRGAIDWACQAEVYRHESALEAYQMCLELFENHVMTRSTIISRREAATAFRGAQSLPVNAASCAVRRDDLRQAVELVERGRGQQWSLTSRLRTPLEDLKLASPELAHRLSEINKHLSDAQGSTGSTDRAAADQAAIQYRRLQEQWGAVVAEIRNHQGFSRFLLPPSYEYLQAAACHGPVIILIASEYSCSAIVVPTSGEPHHVCFPRITLTHLEMLKKDFAREIRLASFMRPEETRKELQVLLRTVWDEIMLPIVIVLQRDLRSRQMMKTRVTPSFAAIGQSEPGAGQGEALLTIDSELKLVCELVPTTANTVTLSSDNATRAGALDALQRNTWVHLACHGKQDREQPYNSRFAMRDKPLTLLDIMEKDIPHAEFAFLSACHTAVGDEKTPDEVIHLAAGLQFSGFKSVIGTLWVVDDAVAQHVVKAFYETMFKDGVVDCTKAAWALNCATCSVKTIVPLEQRIVFIHIDEYALSQYLAHEQPVIFYSCVLGLAGPVLALTVPAVRRNWLGYTPAEPIPTSYPVPKRPRKAVQGYEDE</sequence>
<dbReference type="InterPro" id="IPR039961">
    <property type="entry name" value="Nuo9.5"/>
</dbReference>
<dbReference type="AlphaFoldDB" id="A0A9P7D599"/>
<dbReference type="CDD" id="cd22903">
    <property type="entry name" value="NI9M"/>
    <property type="match status" value="1"/>
</dbReference>
<dbReference type="SUPFAM" id="SSF48452">
    <property type="entry name" value="TPR-like"/>
    <property type="match status" value="1"/>
</dbReference>
<dbReference type="InterPro" id="IPR024983">
    <property type="entry name" value="CHAT_dom"/>
</dbReference>